<accession>A0A5K3EYR4</accession>
<dbReference type="Pfam" id="PF15074">
    <property type="entry name" value="CFAP90"/>
    <property type="match status" value="1"/>
</dbReference>
<organism evidence="1">
    <name type="scientific">Mesocestoides corti</name>
    <name type="common">Flatworm</name>
    <dbReference type="NCBI Taxonomy" id="53468"/>
    <lineage>
        <taxon>Eukaryota</taxon>
        <taxon>Metazoa</taxon>
        <taxon>Spiralia</taxon>
        <taxon>Lophotrochozoa</taxon>
        <taxon>Platyhelminthes</taxon>
        <taxon>Cestoda</taxon>
        <taxon>Eucestoda</taxon>
        <taxon>Cyclophyllidea</taxon>
        <taxon>Mesocestoididae</taxon>
        <taxon>Mesocestoides</taxon>
    </lineage>
</organism>
<dbReference type="PANTHER" id="PTHR34444">
    <property type="entry name" value="LOC361192"/>
    <property type="match status" value="1"/>
</dbReference>
<dbReference type="PANTHER" id="PTHR34444:SF1">
    <property type="entry name" value="CILIA- AND FLAGELLA-ASSOCIATED PROTEIN 90"/>
    <property type="match status" value="1"/>
</dbReference>
<protein>
    <submittedName>
        <fullName evidence="1">LAGLIDADG_2 domain-containing protein</fullName>
    </submittedName>
</protein>
<name>A0A5K3EYR4_MESCO</name>
<dbReference type="WBParaSite" id="MCU_003631-RA">
    <property type="protein sequence ID" value="MCU_003631-RA"/>
    <property type="gene ID" value="MCU_003631"/>
</dbReference>
<proteinExistence type="predicted"/>
<sequence>MSSTKRKTLLTVKTDTDTFVLHDFLAALSEFGHIDPYLDFPRERNVFNAPKKPREKSYVYDAVFSKESGFNPKQRRDDRRHDKMIGLSVCREEDAKPVPSKMSSNIGHYLDRRCDPLNRSHTRIHFVGTEFFRRNGVDFKNLMEDQKH</sequence>
<dbReference type="AlphaFoldDB" id="A0A5K3EYR4"/>
<evidence type="ECO:0000313" key="1">
    <source>
        <dbReference type="WBParaSite" id="MCU_003631-RA"/>
    </source>
</evidence>
<dbReference type="InterPro" id="IPR027901">
    <property type="entry name" value="CFAP90"/>
</dbReference>
<reference evidence="1" key="1">
    <citation type="submission" date="2019-11" db="UniProtKB">
        <authorList>
            <consortium name="WormBaseParasite"/>
        </authorList>
    </citation>
    <scope>IDENTIFICATION</scope>
</reference>